<dbReference type="GO" id="GO:0019464">
    <property type="term" value="P:glycine decarboxylation via glycine cleavage system"/>
    <property type="evidence" value="ECO:0007669"/>
    <property type="project" value="UniProtKB-UniRule"/>
</dbReference>
<dbReference type="GO" id="GO:0009249">
    <property type="term" value="P:protein lipoylation"/>
    <property type="evidence" value="ECO:0007669"/>
    <property type="project" value="TreeGrafter"/>
</dbReference>
<dbReference type="InterPro" id="IPR033753">
    <property type="entry name" value="GCV_H/Fam206"/>
</dbReference>
<dbReference type="AlphaFoldDB" id="A0A1G5FGI1"/>
<dbReference type="PANTHER" id="PTHR11715">
    <property type="entry name" value="GLYCINE CLEAVAGE SYSTEM H PROTEIN"/>
    <property type="match status" value="1"/>
</dbReference>
<proteinExistence type="inferred from homology"/>
<dbReference type="NCBIfam" id="NF002270">
    <property type="entry name" value="PRK01202.1"/>
    <property type="match status" value="1"/>
</dbReference>
<dbReference type="HAMAP" id="MF_00272">
    <property type="entry name" value="GcvH"/>
    <property type="match status" value="1"/>
</dbReference>
<comment type="cofactor">
    <cofactor evidence="3">
        <name>(R)-lipoate</name>
        <dbReference type="ChEBI" id="CHEBI:83088"/>
    </cofactor>
    <text evidence="3">Binds 1 lipoyl cofactor covalently.</text>
</comment>
<name>A0A1G5FGI1_9FIRM</name>
<comment type="similarity">
    <text evidence="1 3">Belongs to the GcvH family.</text>
</comment>
<sequence>MNSKVLEDLLYSKDHEWVKVEGNKAYIGITDYAQHALGEIVYVELPAEEDEFSRGDAFGVIESVKAASDAYIPFGGTVVEVNEALEDSPEQINQLPYESWLVAIEIADESELNDLMSAKEYEEFCSKED</sequence>
<dbReference type="CDD" id="cd06848">
    <property type="entry name" value="GCS_H"/>
    <property type="match status" value="1"/>
</dbReference>
<feature type="modified residue" description="N6-lipoyllysine" evidence="3 4">
    <location>
        <position position="65"/>
    </location>
</feature>
<protein>
    <recommendedName>
        <fullName evidence="3">Glycine cleavage system H protein</fullName>
    </recommendedName>
</protein>
<dbReference type="GO" id="GO:0005960">
    <property type="term" value="C:glycine cleavage complex"/>
    <property type="evidence" value="ECO:0007669"/>
    <property type="project" value="InterPro"/>
</dbReference>
<comment type="function">
    <text evidence="3">The glycine cleavage system catalyzes the degradation of glycine. The H protein shuttles the methylamine group of glycine from the P protein to the T protein.</text>
</comment>
<gene>
    <name evidence="3" type="primary">gcvH</name>
    <name evidence="6" type="ORF">SAMN03080606_01413</name>
</gene>
<organism evidence="6 7">
    <name type="scientific">Alkaliphilus peptidifermentans DSM 18978</name>
    <dbReference type="NCBI Taxonomy" id="1120976"/>
    <lineage>
        <taxon>Bacteria</taxon>
        <taxon>Bacillati</taxon>
        <taxon>Bacillota</taxon>
        <taxon>Clostridia</taxon>
        <taxon>Peptostreptococcales</taxon>
        <taxon>Natronincolaceae</taxon>
        <taxon>Alkaliphilus</taxon>
    </lineage>
</organism>
<evidence type="ECO:0000256" key="4">
    <source>
        <dbReference type="PIRSR" id="PIRSR617453-50"/>
    </source>
</evidence>
<evidence type="ECO:0000256" key="1">
    <source>
        <dbReference type="ARBA" id="ARBA00009249"/>
    </source>
</evidence>
<dbReference type="Proteomes" id="UP000198636">
    <property type="component" value="Unassembled WGS sequence"/>
</dbReference>
<dbReference type="PROSITE" id="PS50968">
    <property type="entry name" value="BIOTINYL_LIPOYL"/>
    <property type="match status" value="1"/>
</dbReference>
<feature type="domain" description="Lipoyl-binding" evidence="5">
    <location>
        <begin position="24"/>
        <end position="105"/>
    </location>
</feature>
<comment type="subunit">
    <text evidence="3">The glycine cleavage system is composed of four proteins: P, T, L and H.</text>
</comment>
<dbReference type="InterPro" id="IPR017453">
    <property type="entry name" value="GCV_H_sub"/>
</dbReference>
<keyword evidence="2 3" id="KW-0450">Lipoyl</keyword>
<evidence type="ECO:0000256" key="2">
    <source>
        <dbReference type="ARBA" id="ARBA00022823"/>
    </source>
</evidence>
<dbReference type="GO" id="GO:0005737">
    <property type="term" value="C:cytoplasm"/>
    <property type="evidence" value="ECO:0007669"/>
    <property type="project" value="TreeGrafter"/>
</dbReference>
<evidence type="ECO:0000313" key="6">
    <source>
        <dbReference type="EMBL" id="SCY38346.1"/>
    </source>
</evidence>
<evidence type="ECO:0000313" key="7">
    <source>
        <dbReference type="Proteomes" id="UP000198636"/>
    </source>
</evidence>
<evidence type="ECO:0000256" key="3">
    <source>
        <dbReference type="HAMAP-Rule" id="MF_00272"/>
    </source>
</evidence>
<dbReference type="Pfam" id="PF01597">
    <property type="entry name" value="GCV_H"/>
    <property type="match status" value="1"/>
</dbReference>
<dbReference type="Gene3D" id="2.40.50.100">
    <property type="match status" value="1"/>
</dbReference>
<dbReference type="InterPro" id="IPR000089">
    <property type="entry name" value="Biotin_lipoyl"/>
</dbReference>
<dbReference type="NCBIfam" id="TIGR00527">
    <property type="entry name" value="gcvH"/>
    <property type="match status" value="1"/>
</dbReference>
<keyword evidence="7" id="KW-1185">Reference proteome</keyword>
<dbReference type="InterPro" id="IPR002930">
    <property type="entry name" value="GCV_H"/>
</dbReference>
<dbReference type="OrthoDB" id="9796712at2"/>
<dbReference type="STRING" id="1120976.SAMN03080606_01413"/>
<dbReference type="SUPFAM" id="SSF51230">
    <property type="entry name" value="Single hybrid motif"/>
    <property type="match status" value="1"/>
</dbReference>
<dbReference type="EMBL" id="FMUS01000007">
    <property type="protein sequence ID" value="SCY38346.1"/>
    <property type="molecule type" value="Genomic_DNA"/>
</dbReference>
<dbReference type="RefSeq" id="WP_091541601.1">
    <property type="nucleotide sequence ID" value="NZ_FMUS01000007.1"/>
</dbReference>
<dbReference type="InterPro" id="IPR011053">
    <property type="entry name" value="Single_hybrid_motif"/>
</dbReference>
<dbReference type="PANTHER" id="PTHR11715:SF3">
    <property type="entry name" value="GLYCINE CLEAVAGE SYSTEM H PROTEIN-RELATED"/>
    <property type="match status" value="1"/>
</dbReference>
<reference evidence="6 7" key="1">
    <citation type="submission" date="2016-10" db="EMBL/GenBank/DDBJ databases">
        <authorList>
            <person name="de Groot N.N."/>
        </authorList>
    </citation>
    <scope>NUCLEOTIDE SEQUENCE [LARGE SCALE GENOMIC DNA]</scope>
    <source>
        <strain evidence="6 7">DSM 18978</strain>
    </source>
</reference>
<accession>A0A1G5FGI1</accession>
<evidence type="ECO:0000259" key="5">
    <source>
        <dbReference type="PROSITE" id="PS50968"/>
    </source>
</evidence>